<dbReference type="InterPro" id="IPR000100">
    <property type="entry name" value="RNase_P"/>
</dbReference>
<evidence type="ECO:0000313" key="8">
    <source>
        <dbReference type="EMBL" id="PSR33959.1"/>
    </source>
</evidence>
<dbReference type="Proteomes" id="UP000242972">
    <property type="component" value="Unassembled WGS sequence"/>
</dbReference>
<dbReference type="Gene3D" id="3.30.230.10">
    <property type="match status" value="1"/>
</dbReference>
<comment type="subunit">
    <text evidence="6">Consists of a catalytic RNA component (M1 or rnpB) and a protein subunit.</text>
</comment>
<keyword evidence="2 6" id="KW-0540">Nuclease</keyword>
<dbReference type="InterPro" id="IPR020568">
    <property type="entry name" value="Ribosomal_Su5_D2-typ_SF"/>
</dbReference>
<comment type="function">
    <text evidence="6">RNaseP catalyzes the removal of the 5'-leader sequence from pre-tRNA to produce the mature 5'-terminus. It can also cleave other RNA substrates such as 4.5S RNA. The protein component plays an auxiliary but essential role in vivo by binding to the 5'-leader sequence and broadening the substrate specificity of the ribozyme.</text>
</comment>
<dbReference type="InterPro" id="IPR014721">
    <property type="entry name" value="Ribsml_uS5_D2-typ_fold_subgr"/>
</dbReference>
<evidence type="ECO:0000256" key="3">
    <source>
        <dbReference type="ARBA" id="ARBA00022759"/>
    </source>
</evidence>
<proteinExistence type="inferred from homology"/>
<keyword evidence="5 6" id="KW-0694">RNA-binding</keyword>
<dbReference type="PANTHER" id="PTHR33992:SF1">
    <property type="entry name" value="RIBONUCLEASE P PROTEIN COMPONENT"/>
    <property type="match status" value="1"/>
</dbReference>
<dbReference type="GO" id="GO:0004526">
    <property type="term" value="F:ribonuclease P activity"/>
    <property type="evidence" value="ECO:0007669"/>
    <property type="project" value="UniProtKB-UniRule"/>
</dbReference>
<evidence type="ECO:0000313" key="9">
    <source>
        <dbReference type="Proteomes" id="UP000242972"/>
    </source>
</evidence>
<keyword evidence="1 6" id="KW-0819">tRNA processing</keyword>
<protein>
    <recommendedName>
        <fullName evidence="6 7">Ribonuclease P protein component</fullName>
        <shortName evidence="6">RNase P protein</shortName>
        <shortName evidence="6">RNaseP protein</shortName>
        <ecNumber evidence="6 7">3.1.26.5</ecNumber>
    </recommendedName>
    <alternativeName>
        <fullName evidence="6">Protein C5</fullName>
    </alternativeName>
</protein>
<dbReference type="GO" id="GO:0042781">
    <property type="term" value="F:3'-tRNA processing endoribonuclease activity"/>
    <property type="evidence" value="ECO:0007669"/>
    <property type="project" value="TreeGrafter"/>
</dbReference>
<evidence type="ECO:0000256" key="5">
    <source>
        <dbReference type="ARBA" id="ARBA00022884"/>
    </source>
</evidence>
<dbReference type="GO" id="GO:0030677">
    <property type="term" value="C:ribonuclease P complex"/>
    <property type="evidence" value="ECO:0007669"/>
    <property type="project" value="TreeGrafter"/>
</dbReference>
<name>A0A2T2XHJ1_9FIRM</name>
<organism evidence="8 9">
    <name type="scientific">Sulfobacillus benefaciens</name>
    <dbReference type="NCBI Taxonomy" id="453960"/>
    <lineage>
        <taxon>Bacteria</taxon>
        <taxon>Bacillati</taxon>
        <taxon>Bacillota</taxon>
        <taxon>Clostridia</taxon>
        <taxon>Eubacteriales</taxon>
        <taxon>Clostridiales Family XVII. Incertae Sedis</taxon>
        <taxon>Sulfobacillus</taxon>
    </lineage>
</organism>
<comment type="caution">
    <text evidence="8">The sequence shown here is derived from an EMBL/GenBank/DDBJ whole genome shotgun (WGS) entry which is preliminary data.</text>
</comment>
<dbReference type="Pfam" id="PF00825">
    <property type="entry name" value="Ribonuclease_P"/>
    <property type="match status" value="1"/>
</dbReference>
<comment type="catalytic activity">
    <reaction evidence="6">
        <text>Endonucleolytic cleavage of RNA, removing 5'-extranucleotides from tRNA precursor.</text>
        <dbReference type="EC" id="3.1.26.5"/>
    </reaction>
</comment>
<evidence type="ECO:0000256" key="2">
    <source>
        <dbReference type="ARBA" id="ARBA00022722"/>
    </source>
</evidence>
<comment type="similarity">
    <text evidence="6">Belongs to the RnpA family.</text>
</comment>
<dbReference type="HAMAP" id="MF_00227">
    <property type="entry name" value="RNase_P"/>
    <property type="match status" value="1"/>
</dbReference>
<keyword evidence="3 6" id="KW-0255">Endonuclease</keyword>
<dbReference type="EMBL" id="PXYW01000014">
    <property type="protein sequence ID" value="PSR33959.1"/>
    <property type="molecule type" value="Genomic_DNA"/>
</dbReference>
<accession>A0A2T2XHJ1</accession>
<dbReference type="AlphaFoldDB" id="A0A2T2XHJ1"/>
<reference evidence="8 9" key="1">
    <citation type="journal article" date="2014" name="BMC Genomics">
        <title>Comparison of environmental and isolate Sulfobacillus genomes reveals diverse carbon, sulfur, nitrogen, and hydrogen metabolisms.</title>
        <authorList>
            <person name="Justice N.B."/>
            <person name="Norman A."/>
            <person name="Brown C.T."/>
            <person name="Singh A."/>
            <person name="Thomas B.C."/>
            <person name="Banfield J.F."/>
        </authorList>
    </citation>
    <scope>NUCLEOTIDE SEQUENCE [LARGE SCALE GENOMIC DNA]</scope>
    <source>
        <strain evidence="8">AMDSBA4</strain>
    </source>
</reference>
<dbReference type="GO" id="GO:0000049">
    <property type="term" value="F:tRNA binding"/>
    <property type="evidence" value="ECO:0007669"/>
    <property type="project" value="UniProtKB-UniRule"/>
</dbReference>
<dbReference type="EC" id="3.1.26.5" evidence="6 7"/>
<keyword evidence="4 6" id="KW-0378">Hydrolase</keyword>
<evidence type="ECO:0000256" key="1">
    <source>
        <dbReference type="ARBA" id="ARBA00022694"/>
    </source>
</evidence>
<dbReference type="GO" id="GO:0001682">
    <property type="term" value="P:tRNA 5'-leader removal"/>
    <property type="evidence" value="ECO:0007669"/>
    <property type="project" value="UniProtKB-UniRule"/>
</dbReference>
<sequence>MRRSLRLKKRAEFGRVFKQGHTFGDRYMVLFVLFTGKDETKIGVAAQRSTGSAVKRNRVRRRLRALVQRYEDRLVPCGHVVVLGKSAVVSAPWETLQRSFERLMVKAKCLKS</sequence>
<evidence type="ECO:0000256" key="4">
    <source>
        <dbReference type="ARBA" id="ARBA00022801"/>
    </source>
</evidence>
<dbReference type="PANTHER" id="PTHR33992">
    <property type="entry name" value="RIBONUCLEASE P PROTEIN COMPONENT"/>
    <property type="match status" value="1"/>
</dbReference>
<dbReference type="SUPFAM" id="SSF54211">
    <property type="entry name" value="Ribosomal protein S5 domain 2-like"/>
    <property type="match status" value="1"/>
</dbReference>
<evidence type="ECO:0000256" key="6">
    <source>
        <dbReference type="HAMAP-Rule" id="MF_00227"/>
    </source>
</evidence>
<gene>
    <name evidence="6 8" type="primary">rnpA</name>
    <name evidence="8" type="ORF">C7B46_07530</name>
</gene>
<dbReference type="NCBIfam" id="TIGR00188">
    <property type="entry name" value="rnpA"/>
    <property type="match status" value="1"/>
</dbReference>
<evidence type="ECO:0000256" key="7">
    <source>
        <dbReference type="NCBIfam" id="TIGR00188"/>
    </source>
</evidence>